<keyword evidence="4" id="KW-1185">Reference proteome</keyword>
<dbReference type="PANTHER" id="PTHR46246:SF1">
    <property type="entry name" value="GUANOSINE-3',5'-BIS(DIPHOSPHATE) 3'-PYROPHOSPHOHYDROLASE MESH1"/>
    <property type="match status" value="1"/>
</dbReference>
<dbReference type="SUPFAM" id="SSF109604">
    <property type="entry name" value="HD-domain/PDEase-like"/>
    <property type="match status" value="1"/>
</dbReference>
<dbReference type="Proteomes" id="UP000216311">
    <property type="component" value="Unassembled WGS sequence"/>
</dbReference>
<evidence type="ECO:0008006" key="5">
    <source>
        <dbReference type="Google" id="ProtNLM"/>
    </source>
</evidence>
<dbReference type="PANTHER" id="PTHR46246">
    <property type="entry name" value="GUANOSINE-3',5'-BIS(DIPHOSPHATE) 3'-PYROPHOSPHOHYDROLASE MESH1"/>
    <property type="match status" value="1"/>
</dbReference>
<dbReference type="AlphaFoldDB" id="A0A255H4N0"/>
<reference evidence="3 4" key="1">
    <citation type="submission" date="2017-07" db="EMBL/GenBank/DDBJ databases">
        <title>Draft whole genome sequences of clinical Proprionibacteriaceae strains.</title>
        <authorList>
            <person name="Bernier A.-M."/>
            <person name="Bernard K."/>
            <person name="Domingo M.-C."/>
        </authorList>
    </citation>
    <scope>NUCLEOTIDE SEQUENCE [LARGE SCALE GENOMIC DNA]</scope>
    <source>
        <strain evidence="3 4">NML 130396</strain>
    </source>
</reference>
<evidence type="ECO:0000256" key="1">
    <source>
        <dbReference type="SAM" id="Coils"/>
    </source>
</evidence>
<proteinExistence type="predicted"/>
<dbReference type="OrthoDB" id="9802385at2"/>
<evidence type="ECO:0000313" key="4">
    <source>
        <dbReference type="Proteomes" id="UP000216311"/>
    </source>
</evidence>
<sequence length="572" mass="62672">MVDYIRLAHQAYADSQEERRRRQDAEKRAFAERRRNYQEAVIAEHGESASAGLARALGADPSAAEFRGLQWSADGVREQGPKGEMGWNKQLYTDFQGVAVCADFHTPYSDREVDFKVITHIQEAGFSPQEAHGQRFTTLAEFGEAISRLKPTTAPAPGATVMREERAAALAEGIAQGWATPETALNLPKLATQLSELTANPAEDRATVLNAARTMVEARRALSEAQERFETMVARGVRPRANVETSSAVEQPDRSESIALKEMDGALLAVEVLRAVPAGGRDRAEEALAAAAHLHRFQTRANRAALPRTPYIEHPLRNAARIQRWGVDDANVVVAALLHDVVEDCSAEAAQTVAAEYPGRDDQEKTLEWIGDRFGPEVRRVVRAVTTPPRDPDQGQQARNAQYRQHVADAVEDSGALLVKASDFADNAGSLHHHLDSVDQADFFLKQVSKYQPLIPVFHREIDQAVAEAKLSPQVGESVHSMIQDVSHHLEVVAKAAAATAEGPVRATNPNPYVGMTWHQPGTDPAVPDIARDSMATRDQLPALPSAPPPIEPANRTPRPSWDRHPLGRRNI</sequence>
<evidence type="ECO:0000313" key="3">
    <source>
        <dbReference type="EMBL" id="OYO21474.1"/>
    </source>
</evidence>
<dbReference type="Gene3D" id="1.10.3210.10">
    <property type="entry name" value="Hypothetical protein af1432"/>
    <property type="match status" value="1"/>
</dbReference>
<dbReference type="EMBL" id="NMVQ01000015">
    <property type="protein sequence ID" value="OYO21474.1"/>
    <property type="molecule type" value="Genomic_DNA"/>
</dbReference>
<dbReference type="InterPro" id="IPR052194">
    <property type="entry name" value="MESH1"/>
</dbReference>
<feature type="region of interest" description="Disordered" evidence="2">
    <location>
        <begin position="535"/>
        <end position="572"/>
    </location>
</feature>
<comment type="caution">
    <text evidence="3">The sequence shown here is derived from an EMBL/GenBank/DDBJ whole genome shotgun (WGS) entry which is preliminary data.</text>
</comment>
<protein>
    <recommendedName>
        <fullName evidence="5">HD domain-containing protein</fullName>
    </recommendedName>
</protein>
<keyword evidence="1" id="KW-0175">Coiled coil</keyword>
<dbReference type="GO" id="GO:0008893">
    <property type="term" value="F:guanosine-3',5'-bis(diphosphate) 3'-diphosphatase activity"/>
    <property type="evidence" value="ECO:0007669"/>
    <property type="project" value="TreeGrafter"/>
</dbReference>
<organism evidence="3 4">
    <name type="scientific">Enemella dayhoffiae</name>
    <dbReference type="NCBI Taxonomy" id="2016507"/>
    <lineage>
        <taxon>Bacteria</taxon>
        <taxon>Bacillati</taxon>
        <taxon>Actinomycetota</taxon>
        <taxon>Actinomycetes</taxon>
        <taxon>Propionibacteriales</taxon>
        <taxon>Propionibacteriaceae</taxon>
        <taxon>Enemella</taxon>
    </lineage>
</organism>
<dbReference type="Pfam" id="PF13328">
    <property type="entry name" value="HD_4"/>
    <property type="match status" value="1"/>
</dbReference>
<accession>A0A255H4N0</accession>
<name>A0A255H4N0_9ACTN</name>
<feature type="coiled-coil region" evidence="1">
    <location>
        <begin position="208"/>
        <end position="235"/>
    </location>
</feature>
<gene>
    <name evidence="3" type="ORF">CGZ93_10370</name>
</gene>
<evidence type="ECO:0000256" key="2">
    <source>
        <dbReference type="SAM" id="MobiDB-lite"/>
    </source>
</evidence>
<dbReference type="RefSeq" id="WP_094364076.1">
    <property type="nucleotide sequence ID" value="NZ_NMVQ01000015.1"/>
</dbReference>